<proteinExistence type="predicted"/>
<gene>
    <name evidence="1" type="ORF">NQ318_000259</name>
</gene>
<organism evidence="1 2">
    <name type="scientific">Aromia moschata</name>
    <dbReference type="NCBI Taxonomy" id="1265417"/>
    <lineage>
        <taxon>Eukaryota</taxon>
        <taxon>Metazoa</taxon>
        <taxon>Ecdysozoa</taxon>
        <taxon>Arthropoda</taxon>
        <taxon>Hexapoda</taxon>
        <taxon>Insecta</taxon>
        <taxon>Pterygota</taxon>
        <taxon>Neoptera</taxon>
        <taxon>Endopterygota</taxon>
        <taxon>Coleoptera</taxon>
        <taxon>Polyphaga</taxon>
        <taxon>Cucujiformia</taxon>
        <taxon>Chrysomeloidea</taxon>
        <taxon>Cerambycidae</taxon>
        <taxon>Cerambycinae</taxon>
        <taxon>Callichromatini</taxon>
        <taxon>Aromia</taxon>
    </lineage>
</organism>
<dbReference type="AlphaFoldDB" id="A0AAV8YUQ0"/>
<comment type="caution">
    <text evidence="1">The sequence shown here is derived from an EMBL/GenBank/DDBJ whole genome shotgun (WGS) entry which is preliminary data.</text>
</comment>
<evidence type="ECO:0000313" key="1">
    <source>
        <dbReference type="EMBL" id="KAJ8955233.1"/>
    </source>
</evidence>
<keyword evidence="2" id="KW-1185">Reference proteome</keyword>
<evidence type="ECO:0000313" key="2">
    <source>
        <dbReference type="Proteomes" id="UP001162162"/>
    </source>
</evidence>
<protein>
    <submittedName>
        <fullName evidence="1">Uncharacterized protein</fullName>
    </submittedName>
</protein>
<name>A0AAV8YUQ0_9CUCU</name>
<accession>A0AAV8YUQ0</accession>
<sequence>MFVITDGAPFQITASSDCTRFSFARTPLLIRTDDSVFNLVKKITVFLFSVDADRKTPECFRPFLTLRVVQGADRLRSFHVPL</sequence>
<reference evidence="1" key="1">
    <citation type="journal article" date="2023" name="Insect Mol. Biol.">
        <title>Genome sequencing provides insights into the evolution of gene families encoding plant cell wall-degrading enzymes in longhorned beetles.</title>
        <authorList>
            <person name="Shin N.R."/>
            <person name="Okamura Y."/>
            <person name="Kirsch R."/>
            <person name="Pauchet Y."/>
        </authorList>
    </citation>
    <scope>NUCLEOTIDE SEQUENCE</scope>
    <source>
        <strain evidence="1">AMC_N1</strain>
    </source>
</reference>
<dbReference type="EMBL" id="JAPWTK010000039">
    <property type="protein sequence ID" value="KAJ8955233.1"/>
    <property type="molecule type" value="Genomic_DNA"/>
</dbReference>
<dbReference type="Proteomes" id="UP001162162">
    <property type="component" value="Unassembled WGS sequence"/>
</dbReference>